<organism evidence="6 7">
    <name type="scientific">Lupinus albus</name>
    <name type="common">White lupine</name>
    <name type="synonym">Lupinus termis</name>
    <dbReference type="NCBI Taxonomy" id="3870"/>
    <lineage>
        <taxon>Eukaryota</taxon>
        <taxon>Viridiplantae</taxon>
        <taxon>Streptophyta</taxon>
        <taxon>Embryophyta</taxon>
        <taxon>Tracheophyta</taxon>
        <taxon>Spermatophyta</taxon>
        <taxon>Magnoliopsida</taxon>
        <taxon>eudicotyledons</taxon>
        <taxon>Gunneridae</taxon>
        <taxon>Pentapetalae</taxon>
        <taxon>rosids</taxon>
        <taxon>fabids</taxon>
        <taxon>Fabales</taxon>
        <taxon>Fabaceae</taxon>
        <taxon>Papilionoideae</taxon>
        <taxon>50 kb inversion clade</taxon>
        <taxon>genistoids sensu lato</taxon>
        <taxon>core genistoids</taxon>
        <taxon>Genisteae</taxon>
        <taxon>Lupinus</taxon>
    </lineage>
</organism>
<sequence length="182" mass="19907">MGASKFTAWRITFFVPAFFQALGFVAVPFCIILGLVGSLSVSIVVMIIFSLFVQAACGMTFGVVPFVSRRSLGVISGMIGAEGNVGAVLTQLIFFKGSKFSKEKGITLMGVMIIKCTLPLFSIYFPQWGGMFFGPSSKKVSEGDYYLAEWNSKEKDKGFHHASLKFAENCTTERGRNFNTSI</sequence>
<feature type="transmembrane region" description="Helical" evidence="5">
    <location>
        <begin position="73"/>
        <end position="94"/>
    </location>
</feature>
<dbReference type="Gene3D" id="1.20.1250.20">
    <property type="entry name" value="MFS general substrate transporter like domains"/>
    <property type="match status" value="1"/>
</dbReference>
<feature type="transmembrane region" description="Helical" evidence="5">
    <location>
        <begin position="106"/>
        <end position="125"/>
    </location>
</feature>
<evidence type="ECO:0000256" key="3">
    <source>
        <dbReference type="ARBA" id="ARBA00022989"/>
    </source>
</evidence>
<keyword evidence="3 5" id="KW-1133">Transmembrane helix</keyword>
<dbReference type="OrthoDB" id="434240at2759"/>
<comment type="caution">
    <text evidence="6">The sequence shown here is derived from an EMBL/GenBank/DDBJ whole genome shotgun (WGS) entry which is preliminary data.</text>
</comment>
<dbReference type="GO" id="GO:0015112">
    <property type="term" value="F:nitrate transmembrane transporter activity"/>
    <property type="evidence" value="ECO:0007669"/>
    <property type="project" value="InterPro"/>
</dbReference>
<dbReference type="GO" id="GO:0016020">
    <property type="term" value="C:membrane"/>
    <property type="evidence" value="ECO:0007669"/>
    <property type="project" value="UniProtKB-SubCell"/>
</dbReference>
<keyword evidence="4 5" id="KW-0472">Membrane</keyword>
<evidence type="ECO:0000256" key="4">
    <source>
        <dbReference type="ARBA" id="ARBA00023136"/>
    </source>
</evidence>
<proteinExistence type="predicted"/>
<dbReference type="InterPro" id="IPR044772">
    <property type="entry name" value="NO3_transporter"/>
</dbReference>
<dbReference type="InterPro" id="IPR036259">
    <property type="entry name" value="MFS_trans_sf"/>
</dbReference>
<gene>
    <name evidence="6" type="ORF">Lalb_Chr16g0392251</name>
</gene>
<protein>
    <recommendedName>
        <fullName evidence="8">Major facilitator superfamily</fullName>
    </recommendedName>
</protein>
<comment type="subcellular location">
    <subcellularLocation>
        <location evidence="1">Membrane</location>
        <topology evidence="1">Multi-pass membrane protein</topology>
    </subcellularLocation>
</comment>
<reference evidence="7" key="1">
    <citation type="journal article" date="2020" name="Nat. Commun.">
        <title>Genome sequence of the cluster root forming white lupin.</title>
        <authorList>
            <person name="Hufnagel B."/>
            <person name="Marques A."/>
            <person name="Soriano A."/>
            <person name="Marques L."/>
            <person name="Divol F."/>
            <person name="Doumas P."/>
            <person name="Sallet E."/>
            <person name="Mancinotti D."/>
            <person name="Carrere S."/>
            <person name="Marande W."/>
            <person name="Arribat S."/>
            <person name="Keller J."/>
            <person name="Huneau C."/>
            <person name="Blein T."/>
            <person name="Aime D."/>
            <person name="Laguerre M."/>
            <person name="Taylor J."/>
            <person name="Schubert V."/>
            <person name="Nelson M."/>
            <person name="Geu-Flores F."/>
            <person name="Crespi M."/>
            <person name="Gallardo-Guerrero K."/>
            <person name="Delaux P.-M."/>
            <person name="Salse J."/>
            <person name="Berges H."/>
            <person name="Guyot R."/>
            <person name="Gouzy J."/>
            <person name="Peret B."/>
        </authorList>
    </citation>
    <scope>NUCLEOTIDE SEQUENCE [LARGE SCALE GENOMIC DNA]</scope>
    <source>
        <strain evidence="7">cv. Amiga</strain>
    </source>
</reference>
<dbReference type="EMBL" id="WOCE01000016">
    <property type="protein sequence ID" value="KAE9597975.1"/>
    <property type="molecule type" value="Genomic_DNA"/>
</dbReference>
<dbReference type="PANTHER" id="PTHR23515">
    <property type="entry name" value="HIGH-AFFINITY NITRATE TRANSPORTER 2.3"/>
    <property type="match status" value="1"/>
</dbReference>
<evidence type="ECO:0000313" key="6">
    <source>
        <dbReference type="EMBL" id="KAE9597975.1"/>
    </source>
</evidence>
<dbReference type="AlphaFoldDB" id="A0A6A4P5I7"/>
<keyword evidence="2 5" id="KW-0812">Transmembrane</keyword>
<evidence type="ECO:0000313" key="7">
    <source>
        <dbReference type="Proteomes" id="UP000447434"/>
    </source>
</evidence>
<evidence type="ECO:0000256" key="1">
    <source>
        <dbReference type="ARBA" id="ARBA00004141"/>
    </source>
</evidence>
<evidence type="ECO:0000256" key="2">
    <source>
        <dbReference type="ARBA" id="ARBA00022692"/>
    </source>
</evidence>
<evidence type="ECO:0000256" key="5">
    <source>
        <dbReference type="SAM" id="Phobius"/>
    </source>
</evidence>
<feature type="transmembrane region" description="Helical" evidence="5">
    <location>
        <begin position="43"/>
        <end position="67"/>
    </location>
</feature>
<name>A0A6A4P5I7_LUPAL</name>
<dbReference type="Proteomes" id="UP000447434">
    <property type="component" value="Chromosome 16"/>
</dbReference>
<evidence type="ECO:0008006" key="8">
    <source>
        <dbReference type="Google" id="ProtNLM"/>
    </source>
</evidence>
<accession>A0A6A4P5I7</accession>
<feature type="transmembrane region" description="Helical" evidence="5">
    <location>
        <begin position="13"/>
        <end position="36"/>
    </location>
</feature>
<keyword evidence="7" id="KW-1185">Reference proteome</keyword>